<dbReference type="Proteomes" id="UP000005850">
    <property type="component" value="Chromosome"/>
</dbReference>
<reference evidence="1 2" key="1">
    <citation type="journal article" date="2011" name="J. Bacteriol.">
        <title>Genome sequence of Brevibacillus laterosporus LMG 15441, a pathogen of invertebrates.</title>
        <authorList>
            <person name="Djukic M."/>
            <person name="Poehlein A."/>
            <person name="Thurmer A."/>
            <person name="Daniel R."/>
        </authorList>
    </citation>
    <scope>NUCLEOTIDE SEQUENCE [LARGE SCALE GENOMIC DNA]</scope>
    <source>
        <strain evidence="1 2">LMG 15441</strain>
    </source>
</reference>
<dbReference type="EMBL" id="CP007806">
    <property type="protein sequence ID" value="AIG28568.1"/>
    <property type="molecule type" value="Genomic_DNA"/>
</dbReference>
<dbReference type="HOGENOM" id="CLU_815467_0_0_9"/>
<evidence type="ECO:0000313" key="1">
    <source>
        <dbReference type="EMBL" id="AIG28568.1"/>
    </source>
</evidence>
<dbReference type="SUPFAM" id="SSF82171">
    <property type="entry name" value="DPP6 N-terminal domain-like"/>
    <property type="match status" value="1"/>
</dbReference>
<organism evidence="1 2">
    <name type="scientific">Brevibacillus laterosporus LMG 15441</name>
    <dbReference type="NCBI Taxonomy" id="1042163"/>
    <lineage>
        <taxon>Bacteria</taxon>
        <taxon>Bacillati</taxon>
        <taxon>Bacillota</taxon>
        <taxon>Bacilli</taxon>
        <taxon>Bacillales</taxon>
        <taxon>Paenibacillaceae</taxon>
        <taxon>Brevibacillus</taxon>
    </lineage>
</organism>
<dbReference type="KEGG" id="blr:BRLA_c042930"/>
<proteinExistence type="predicted"/>
<dbReference type="eggNOG" id="ENOG503390E">
    <property type="taxonomic scope" value="Bacteria"/>
</dbReference>
<sequence>MQKEKWGEIPLLIPLKPIVNPSFIACSHSCEKGKLAICNINLEKGKKETLYPIPQQIAKISISPTGKVIYGAELDQQDNKNVIAFYRIETNEKRTNKITVIQADEYRNKWMETNSLNDVEAHLSEIYALDDQYALFFISSSGVEYGKPYYSDIFLIDSIEPSVYKITSDIGHNDSLLRLDSLQAFYADQHYYFYMKTGRIYAYEKQSMWRETKASDPYYDHLETIMIFNTKDFIKQVKANQRTLNGKLIEQVNYNQTLSEMDITAEGISYLLGDIPNDVQCLIKYKASSNEKDKIFNETSIKEYKNRDVHEDWLYEHIAKLQNNMNDRYTLETRYNHYNVFLSEDFG</sequence>
<dbReference type="RefSeq" id="WP_003334402.1">
    <property type="nucleotide sequence ID" value="NZ_CP007806.1"/>
</dbReference>
<evidence type="ECO:0000313" key="2">
    <source>
        <dbReference type="Proteomes" id="UP000005850"/>
    </source>
</evidence>
<name>A0A075RBG6_BRELA</name>
<keyword evidence="2" id="KW-1185">Reference proteome</keyword>
<gene>
    <name evidence="1" type="ORF">BRLA_c042930</name>
</gene>
<dbReference type="AlphaFoldDB" id="A0A075RBG6"/>
<accession>A0A075RBG6</accession>
<protein>
    <submittedName>
        <fullName evidence="1">Uncharacterized protein</fullName>
    </submittedName>
</protein>